<comment type="caution">
    <text evidence="1">The sequence shown here is derived from an EMBL/GenBank/DDBJ whole genome shotgun (WGS) entry which is preliminary data.</text>
</comment>
<gene>
    <name evidence="1" type="ORF">RISK_004760</name>
</gene>
<protein>
    <submittedName>
        <fullName evidence="1">Uncharacterized protein</fullName>
    </submittedName>
</protein>
<dbReference type="PATRIC" id="fig|595434.4.peg.4523"/>
<organism evidence="1 2">
    <name type="scientific">Rhodopirellula islandica</name>
    <dbReference type="NCBI Taxonomy" id="595434"/>
    <lineage>
        <taxon>Bacteria</taxon>
        <taxon>Pseudomonadati</taxon>
        <taxon>Planctomycetota</taxon>
        <taxon>Planctomycetia</taxon>
        <taxon>Pirellulales</taxon>
        <taxon>Pirellulaceae</taxon>
        <taxon>Rhodopirellula</taxon>
    </lineage>
</organism>
<accession>A0A0J1BAB1</accession>
<name>A0A0J1BAB1_RHOIS</name>
<dbReference type="EMBL" id="LECT01000038">
    <property type="protein sequence ID" value="KLU03448.1"/>
    <property type="molecule type" value="Genomic_DNA"/>
</dbReference>
<proteinExistence type="predicted"/>
<evidence type="ECO:0000313" key="2">
    <source>
        <dbReference type="Proteomes" id="UP000036367"/>
    </source>
</evidence>
<keyword evidence="2" id="KW-1185">Reference proteome</keyword>
<sequence length="51" mass="5327">MPATIYFSSVAKEPVPGGTWPTSGNASVARLLEVVDAMGALRSGGRTNRHI</sequence>
<reference evidence="1" key="1">
    <citation type="submission" date="2015-05" db="EMBL/GenBank/DDBJ databases">
        <title>Permanent draft genome of Rhodopirellula islandicus K833.</title>
        <authorList>
            <person name="Kizina J."/>
            <person name="Richter M."/>
            <person name="Glockner F.O."/>
            <person name="Harder J."/>
        </authorList>
    </citation>
    <scope>NUCLEOTIDE SEQUENCE [LARGE SCALE GENOMIC DNA]</scope>
    <source>
        <strain evidence="1">K833</strain>
    </source>
</reference>
<dbReference type="Proteomes" id="UP000036367">
    <property type="component" value="Unassembled WGS sequence"/>
</dbReference>
<dbReference type="AlphaFoldDB" id="A0A0J1BAB1"/>
<evidence type="ECO:0000313" key="1">
    <source>
        <dbReference type="EMBL" id="KLU03448.1"/>
    </source>
</evidence>